<proteinExistence type="predicted"/>
<accession>A0AAD6RM95</accession>
<reference evidence="1 2" key="1">
    <citation type="journal article" date="2023" name="Mol. Ecol. Resour.">
        <title>Chromosome-level genome assembly of a triploid poplar Populus alba 'Berolinensis'.</title>
        <authorList>
            <person name="Chen S."/>
            <person name="Yu Y."/>
            <person name="Wang X."/>
            <person name="Wang S."/>
            <person name="Zhang T."/>
            <person name="Zhou Y."/>
            <person name="He R."/>
            <person name="Meng N."/>
            <person name="Wang Y."/>
            <person name="Liu W."/>
            <person name="Liu Z."/>
            <person name="Liu J."/>
            <person name="Guo Q."/>
            <person name="Huang H."/>
            <person name="Sederoff R.R."/>
            <person name="Wang G."/>
            <person name="Qu G."/>
            <person name="Chen S."/>
        </authorList>
    </citation>
    <scope>NUCLEOTIDE SEQUENCE [LARGE SCALE GENOMIC DNA]</scope>
    <source>
        <strain evidence="1">SC-2020</strain>
    </source>
</reference>
<protein>
    <submittedName>
        <fullName evidence="1">Uncharacterized protein</fullName>
    </submittedName>
</protein>
<name>A0AAD6RM95_9ROSI</name>
<organism evidence="1 2">
    <name type="scientific">Populus alba x Populus x berolinensis</name>
    <dbReference type="NCBI Taxonomy" id="444605"/>
    <lineage>
        <taxon>Eukaryota</taxon>
        <taxon>Viridiplantae</taxon>
        <taxon>Streptophyta</taxon>
        <taxon>Embryophyta</taxon>
        <taxon>Tracheophyta</taxon>
        <taxon>Spermatophyta</taxon>
        <taxon>Magnoliopsida</taxon>
        <taxon>eudicotyledons</taxon>
        <taxon>Gunneridae</taxon>
        <taxon>Pentapetalae</taxon>
        <taxon>rosids</taxon>
        <taxon>fabids</taxon>
        <taxon>Malpighiales</taxon>
        <taxon>Salicaceae</taxon>
        <taxon>Saliceae</taxon>
        <taxon>Populus</taxon>
    </lineage>
</organism>
<comment type="caution">
    <text evidence="1">The sequence shown here is derived from an EMBL/GenBank/DDBJ whole genome shotgun (WGS) entry which is preliminary data.</text>
</comment>
<dbReference type="EMBL" id="JAQIZT010000001">
    <property type="protein sequence ID" value="KAJ7011608.1"/>
    <property type="molecule type" value="Genomic_DNA"/>
</dbReference>
<keyword evidence="2" id="KW-1185">Reference proteome</keyword>
<sequence>MNRLIVSILNINELQARRSGRGEEVSDGLILFAFSQLAGSRNDHCVNRLLLDVSARTEGKGPAQLVCVCVFKLYDFQVLGFLCKKTLFRGNQ</sequence>
<gene>
    <name evidence="1" type="ORF">NC653_001889</name>
</gene>
<evidence type="ECO:0000313" key="1">
    <source>
        <dbReference type="EMBL" id="KAJ7011608.1"/>
    </source>
</evidence>
<evidence type="ECO:0000313" key="2">
    <source>
        <dbReference type="Proteomes" id="UP001164929"/>
    </source>
</evidence>
<dbReference type="AlphaFoldDB" id="A0AAD6RM95"/>
<dbReference type="Proteomes" id="UP001164929">
    <property type="component" value="Chromosome 1"/>
</dbReference>